<dbReference type="Pfam" id="PF13279">
    <property type="entry name" value="4HBT_2"/>
    <property type="match status" value="1"/>
</dbReference>
<organism evidence="3 4">
    <name type="scientific">Ureibacillus endophyticus</name>
    <dbReference type="NCBI Taxonomy" id="1978490"/>
    <lineage>
        <taxon>Bacteria</taxon>
        <taxon>Bacillati</taxon>
        <taxon>Bacillota</taxon>
        <taxon>Bacilli</taxon>
        <taxon>Bacillales</taxon>
        <taxon>Caryophanaceae</taxon>
        <taxon>Ureibacillus</taxon>
    </lineage>
</organism>
<dbReference type="SUPFAM" id="SSF54637">
    <property type="entry name" value="Thioesterase/thiol ester dehydrase-isomerase"/>
    <property type="match status" value="1"/>
</dbReference>
<sequence>MDYRFKIRFGDTDAAGIVFYPNYYRWMDEATHEFFNNLGCPTDQLMKEKLATPLLEAHCVFKSPGFFNHEIVLTTKVEYIREKVFKLVHCFKDGETVLAEGYEVRAWVSLEGGLPKSQPIPDEIKEQMQKHLGSVKTSMKN</sequence>
<dbReference type="CDD" id="cd00586">
    <property type="entry name" value="4HBT"/>
    <property type="match status" value="1"/>
</dbReference>
<protein>
    <submittedName>
        <fullName evidence="3">Acyl-CoA thioesterase</fullName>
    </submittedName>
</protein>
<dbReference type="AlphaFoldDB" id="A0A494YS13"/>
<dbReference type="Gene3D" id="3.10.129.10">
    <property type="entry name" value="Hotdog Thioesterase"/>
    <property type="match status" value="1"/>
</dbReference>
<dbReference type="RefSeq" id="WP_121215974.1">
    <property type="nucleotide sequence ID" value="NZ_RBZN01000083.1"/>
</dbReference>
<name>A0A494YS13_9BACL</name>
<keyword evidence="2" id="KW-0378">Hydrolase</keyword>
<proteinExistence type="inferred from homology"/>
<gene>
    <name evidence="3" type="ORF">D8M03_16925</name>
</gene>
<evidence type="ECO:0000313" key="4">
    <source>
        <dbReference type="Proteomes" id="UP000272238"/>
    </source>
</evidence>
<evidence type="ECO:0000256" key="1">
    <source>
        <dbReference type="ARBA" id="ARBA00005953"/>
    </source>
</evidence>
<dbReference type="OrthoDB" id="9800856at2"/>
<dbReference type="Proteomes" id="UP000272238">
    <property type="component" value="Unassembled WGS sequence"/>
</dbReference>
<accession>A0A494YS13</accession>
<dbReference type="GO" id="GO:0047617">
    <property type="term" value="F:fatty acyl-CoA hydrolase activity"/>
    <property type="evidence" value="ECO:0007669"/>
    <property type="project" value="TreeGrafter"/>
</dbReference>
<comment type="similarity">
    <text evidence="1">Belongs to the 4-hydroxybenzoyl-CoA thioesterase family.</text>
</comment>
<comment type="caution">
    <text evidence="3">The sequence shown here is derived from an EMBL/GenBank/DDBJ whole genome shotgun (WGS) entry which is preliminary data.</text>
</comment>
<dbReference type="PANTHER" id="PTHR31793">
    <property type="entry name" value="4-HYDROXYBENZOYL-COA THIOESTERASE FAMILY MEMBER"/>
    <property type="match status" value="1"/>
</dbReference>
<evidence type="ECO:0000313" key="3">
    <source>
        <dbReference type="EMBL" id="RKQ12467.1"/>
    </source>
</evidence>
<dbReference type="InterPro" id="IPR050563">
    <property type="entry name" value="4-hydroxybenzoyl-CoA_TE"/>
</dbReference>
<keyword evidence="4" id="KW-1185">Reference proteome</keyword>
<dbReference type="PANTHER" id="PTHR31793:SF27">
    <property type="entry name" value="NOVEL THIOESTERASE SUPERFAMILY DOMAIN AND SAPOSIN A-TYPE DOMAIN CONTAINING PROTEIN (0610012H03RIK)"/>
    <property type="match status" value="1"/>
</dbReference>
<dbReference type="EMBL" id="RBZN01000083">
    <property type="protein sequence ID" value="RKQ12467.1"/>
    <property type="molecule type" value="Genomic_DNA"/>
</dbReference>
<reference evidence="3 4" key="1">
    <citation type="journal article" date="2016" name="Antonie Van Leeuwenhoek">
        <title>Lysinibacillus endophyticus sp. nov., an indole-3-acetic acid producing endophytic bacterium isolated from corn root (Zea mays cv. Xinken-5).</title>
        <authorList>
            <person name="Yu J."/>
            <person name="Guan X."/>
            <person name="Liu C."/>
            <person name="Xiang W."/>
            <person name="Yu Z."/>
            <person name="Liu X."/>
            <person name="Wang G."/>
        </authorList>
    </citation>
    <scope>NUCLEOTIDE SEQUENCE [LARGE SCALE GENOMIC DNA]</scope>
    <source>
        <strain evidence="3 4">DSM 100506</strain>
    </source>
</reference>
<dbReference type="InterPro" id="IPR029069">
    <property type="entry name" value="HotDog_dom_sf"/>
</dbReference>
<evidence type="ECO:0000256" key="2">
    <source>
        <dbReference type="ARBA" id="ARBA00022801"/>
    </source>
</evidence>